<reference evidence="2 3" key="1">
    <citation type="submission" date="2016-06" db="EMBL/GenBank/DDBJ databases">
        <authorList>
            <person name="Kjaerup R.B."/>
            <person name="Dalgaard T.S."/>
            <person name="Juul-Madsen H.R."/>
        </authorList>
    </citation>
    <scope>NUCLEOTIDE SEQUENCE [LARGE SCALE GENOMIC DNA]</scope>
</reference>
<evidence type="ECO:0000313" key="2">
    <source>
        <dbReference type="EMBL" id="SMQ56091.1"/>
    </source>
</evidence>
<dbReference type="AlphaFoldDB" id="A0A1X7S9K4"/>
<dbReference type="Proteomes" id="UP000215127">
    <property type="component" value="Chromosome 13"/>
</dbReference>
<proteinExistence type="predicted"/>
<keyword evidence="1" id="KW-0732">Signal</keyword>
<accession>A0A1X7S9K4</accession>
<protein>
    <submittedName>
        <fullName evidence="2">Uncharacterized protein</fullName>
    </submittedName>
</protein>
<organism evidence="2 3">
    <name type="scientific">Zymoseptoria tritici (strain ST99CH_3D7)</name>
    <dbReference type="NCBI Taxonomy" id="1276538"/>
    <lineage>
        <taxon>Eukaryota</taxon>
        <taxon>Fungi</taxon>
        <taxon>Dikarya</taxon>
        <taxon>Ascomycota</taxon>
        <taxon>Pezizomycotina</taxon>
        <taxon>Dothideomycetes</taxon>
        <taxon>Dothideomycetidae</taxon>
        <taxon>Mycosphaerellales</taxon>
        <taxon>Mycosphaerellaceae</taxon>
        <taxon>Zymoseptoria</taxon>
    </lineage>
</organism>
<evidence type="ECO:0000313" key="3">
    <source>
        <dbReference type="Proteomes" id="UP000215127"/>
    </source>
</evidence>
<feature type="chain" id="PRO_5013141043" evidence="1">
    <location>
        <begin position="26"/>
        <end position="148"/>
    </location>
</feature>
<name>A0A1X7S9K4_ZYMT9</name>
<evidence type="ECO:0000256" key="1">
    <source>
        <dbReference type="SAM" id="SignalP"/>
    </source>
</evidence>
<feature type="signal peptide" evidence="1">
    <location>
        <begin position="1"/>
        <end position="25"/>
    </location>
</feature>
<sequence>MQFNTQFLAIAALALGLLFPGQVPAANLEPVNAVNVFTDRHSRRSRCPAQKTRELFAVDLANARRIGTTKTSRFFGWKSMSKLFSTKWPRRWMLQRLLSGFWTGKLSELKRQGRGSGGIGGSDVWREVLIPQRQGECHGLRYVCTSWN</sequence>
<keyword evidence="3" id="KW-1185">Reference proteome</keyword>
<gene>
    <name evidence="2" type="ORF">ZT3D7_G11246</name>
</gene>
<dbReference type="EMBL" id="LT853704">
    <property type="protein sequence ID" value="SMQ56091.1"/>
    <property type="molecule type" value="Genomic_DNA"/>
</dbReference>